<proteinExistence type="predicted"/>
<accession>A0A5B8NTQ2</accession>
<keyword evidence="2" id="KW-1185">Reference proteome</keyword>
<protein>
    <recommendedName>
        <fullName evidence="3">DGQHR domain-containing protein</fullName>
    </recommendedName>
</protein>
<geneLocation type="plasmid" evidence="2">
    <name>peu4</name>
</geneLocation>
<name>A0A5B8NTQ2_9CHRO</name>
<sequence length="400" mass="45726">MVNLSNRLTIPVPCIKGHFSRHLYTYQTHVAPTELQNILGHDPRSKNWRNLPETIREIYQYLQRPTEKKRREGTARYIRDRFDPSNSFSIGAFPAISIGATKPLKFVPYEEQGKNISSDVGELHFDLRANSTRILLDGLARYTGAMEVYEAGDEEIVNSFTFPVTIYVPQERNLTLMELGQLFHDFNFLTQPIKKNRAIALDRSNIYVGLTKKLGETDIIERNGGVEERAASLGKKSTALVAQQVFLRFVRGACEGIAFQKKLSEEYPSGEPNLTRETFLKIKAKLENFLEIFAEGMGQSFRDHRSIHLTAPGWYAIGLIFHDVEFRSSLSDVEKKRIYKRLAQINWTRYNSDFFGMLGEKDYDENGKPYLSKARGGGNAPKNLANYLRSKLGLDELVQR</sequence>
<dbReference type="Proteomes" id="UP000318453">
    <property type="component" value="Plasmid pEu4"/>
</dbReference>
<dbReference type="EMBL" id="CP042330">
    <property type="protein sequence ID" value="QDZ41705.1"/>
    <property type="molecule type" value="Genomic_DNA"/>
</dbReference>
<dbReference type="InterPro" id="IPR017642">
    <property type="entry name" value="DNA_S_mod_DndB"/>
</dbReference>
<dbReference type="KEGG" id="enn:FRE64_17235"/>
<dbReference type="Pfam" id="PF14072">
    <property type="entry name" value="DndB"/>
    <property type="match status" value="1"/>
</dbReference>
<dbReference type="RefSeq" id="WP_146297670.1">
    <property type="nucleotide sequence ID" value="NZ_CP042330.1"/>
</dbReference>
<reference evidence="1 2" key="1">
    <citation type="submission" date="2019-08" db="EMBL/GenBank/DDBJ databases">
        <title>Carotenoids and Carotenoid Binding Proteins in the Halophilic Cyanobacterium Euhalothece sp. ZM00.</title>
        <authorList>
            <person name="Cho S.M."/>
            <person name="Song J.Y."/>
            <person name="Park Y.-I."/>
        </authorList>
    </citation>
    <scope>NUCLEOTIDE SEQUENCE [LARGE SCALE GENOMIC DNA]</scope>
    <source>
        <strain evidence="1 2">Z-M001</strain>
        <plasmid evidence="2">peu4</plasmid>
    </source>
</reference>
<gene>
    <name evidence="1" type="ORF">FRE64_17235</name>
</gene>
<keyword evidence="1" id="KW-0614">Plasmid</keyword>
<evidence type="ECO:0008006" key="3">
    <source>
        <dbReference type="Google" id="ProtNLM"/>
    </source>
</evidence>
<dbReference type="AlphaFoldDB" id="A0A5B8NTQ2"/>
<organism evidence="1 2">
    <name type="scientific">Euhalothece natronophila Z-M001</name>
    <dbReference type="NCBI Taxonomy" id="522448"/>
    <lineage>
        <taxon>Bacteria</taxon>
        <taxon>Bacillati</taxon>
        <taxon>Cyanobacteriota</taxon>
        <taxon>Cyanophyceae</taxon>
        <taxon>Oscillatoriophycideae</taxon>
        <taxon>Chroococcales</taxon>
        <taxon>Halothecacae</taxon>
        <taxon>Halothece cluster</taxon>
        <taxon>Euhalothece</taxon>
    </lineage>
</organism>
<evidence type="ECO:0000313" key="1">
    <source>
        <dbReference type="EMBL" id="QDZ41705.1"/>
    </source>
</evidence>
<evidence type="ECO:0000313" key="2">
    <source>
        <dbReference type="Proteomes" id="UP000318453"/>
    </source>
</evidence>